<gene>
    <name evidence="7" type="ORF">GCM10007380_19400</name>
</gene>
<dbReference type="SUPFAM" id="SSF48498">
    <property type="entry name" value="Tetracyclin repressor-like, C-terminal domain"/>
    <property type="match status" value="1"/>
</dbReference>
<dbReference type="GO" id="GO:0003700">
    <property type="term" value="F:DNA-binding transcription factor activity"/>
    <property type="evidence" value="ECO:0007669"/>
    <property type="project" value="TreeGrafter"/>
</dbReference>
<dbReference type="OrthoDB" id="166040at2"/>
<dbReference type="InterPro" id="IPR001647">
    <property type="entry name" value="HTH_TetR"/>
</dbReference>
<dbReference type="InterPro" id="IPR004111">
    <property type="entry name" value="Repressor_TetR_C"/>
</dbReference>
<dbReference type="AlphaFoldDB" id="A0A8J3AH57"/>
<feature type="domain" description="HTH tetR-type" evidence="6">
    <location>
        <begin position="2"/>
        <end position="62"/>
    </location>
</feature>
<keyword evidence="2" id="KW-0805">Transcription regulation</keyword>
<proteinExistence type="predicted"/>
<feature type="DNA-binding region" description="H-T-H motif" evidence="5">
    <location>
        <begin position="25"/>
        <end position="44"/>
    </location>
</feature>
<dbReference type="InterPro" id="IPR003012">
    <property type="entry name" value="Tet_transcr_reg_TetR"/>
</dbReference>
<dbReference type="PANTHER" id="PTHR30055:SF151">
    <property type="entry name" value="TRANSCRIPTIONAL REGULATORY PROTEIN"/>
    <property type="match status" value="1"/>
</dbReference>
<dbReference type="Proteomes" id="UP000626244">
    <property type="component" value="Unassembled WGS sequence"/>
</dbReference>
<dbReference type="Gene3D" id="1.10.357.10">
    <property type="entry name" value="Tetracycline Repressor, domain 2"/>
    <property type="match status" value="1"/>
</dbReference>
<dbReference type="PRINTS" id="PR00400">
    <property type="entry name" value="TETREPRESSOR"/>
</dbReference>
<name>A0A8J3AH57_9BACI</name>
<dbReference type="SUPFAM" id="SSF46689">
    <property type="entry name" value="Homeodomain-like"/>
    <property type="match status" value="1"/>
</dbReference>
<keyword evidence="4" id="KW-0804">Transcription</keyword>
<evidence type="ECO:0000256" key="2">
    <source>
        <dbReference type="ARBA" id="ARBA00023015"/>
    </source>
</evidence>
<dbReference type="Pfam" id="PF02909">
    <property type="entry name" value="TetR_C_1"/>
    <property type="match status" value="1"/>
</dbReference>
<dbReference type="PRINTS" id="PR00455">
    <property type="entry name" value="HTHTETR"/>
</dbReference>
<dbReference type="GO" id="GO:0000976">
    <property type="term" value="F:transcription cis-regulatory region binding"/>
    <property type="evidence" value="ECO:0007669"/>
    <property type="project" value="TreeGrafter"/>
</dbReference>
<dbReference type="RefSeq" id="WP_087998316.1">
    <property type="nucleotide sequence ID" value="NZ_BMHB01000001.1"/>
</dbReference>
<dbReference type="InterPro" id="IPR023772">
    <property type="entry name" value="DNA-bd_HTH_TetR-type_CS"/>
</dbReference>
<keyword evidence="1" id="KW-0678">Repressor</keyword>
<organism evidence="7 8">
    <name type="scientific">Gottfriedia solisilvae</name>
    <dbReference type="NCBI Taxonomy" id="1516104"/>
    <lineage>
        <taxon>Bacteria</taxon>
        <taxon>Bacillati</taxon>
        <taxon>Bacillota</taxon>
        <taxon>Bacilli</taxon>
        <taxon>Bacillales</taxon>
        <taxon>Bacillaceae</taxon>
        <taxon>Gottfriedia</taxon>
    </lineage>
</organism>
<evidence type="ECO:0000256" key="5">
    <source>
        <dbReference type="PROSITE-ProRule" id="PRU00335"/>
    </source>
</evidence>
<dbReference type="GO" id="GO:0046677">
    <property type="term" value="P:response to antibiotic"/>
    <property type="evidence" value="ECO:0007669"/>
    <property type="project" value="InterPro"/>
</dbReference>
<evidence type="ECO:0000313" key="8">
    <source>
        <dbReference type="Proteomes" id="UP000626244"/>
    </source>
</evidence>
<evidence type="ECO:0000256" key="3">
    <source>
        <dbReference type="ARBA" id="ARBA00023125"/>
    </source>
</evidence>
<dbReference type="Pfam" id="PF00440">
    <property type="entry name" value="TetR_N"/>
    <property type="match status" value="1"/>
</dbReference>
<dbReference type="InterPro" id="IPR050109">
    <property type="entry name" value="HTH-type_TetR-like_transc_reg"/>
</dbReference>
<evidence type="ECO:0000313" key="7">
    <source>
        <dbReference type="EMBL" id="GGI13735.1"/>
    </source>
</evidence>
<dbReference type="InterPro" id="IPR009057">
    <property type="entry name" value="Homeodomain-like_sf"/>
</dbReference>
<comment type="caution">
    <text evidence="7">The sequence shown here is derived from an EMBL/GenBank/DDBJ whole genome shotgun (WGS) entry which is preliminary data.</text>
</comment>
<dbReference type="PROSITE" id="PS50977">
    <property type="entry name" value="HTH_TETR_2"/>
    <property type="match status" value="1"/>
</dbReference>
<dbReference type="PANTHER" id="PTHR30055">
    <property type="entry name" value="HTH-TYPE TRANSCRIPTIONAL REGULATOR RUTR"/>
    <property type="match status" value="1"/>
</dbReference>
<dbReference type="InterPro" id="IPR036271">
    <property type="entry name" value="Tet_transcr_reg_TetR-rel_C_sf"/>
</dbReference>
<accession>A0A8J3AH57</accession>
<evidence type="ECO:0000259" key="6">
    <source>
        <dbReference type="PROSITE" id="PS50977"/>
    </source>
</evidence>
<evidence type="ECO:0000256" key="1">
    <source>
        <dbReference type="ARBA" id="ARBA00022491"/>
    </source>
</evidence>
<reference evidence="8" key="1">
    <citation type="journal article" date="2019" name="Int. J. Syst. Evol. Microbiol.">
        <title>The Global Catalogue of Microorganisms (GCM) 10K type strain sequencing project: providing services to taxonomists for standard genome sequencing and annotation.</title>
        <authorList>
            <consortium name="The Broad Institute Genomics Platform"/>
            <consortium name="The Broad Institute Genome Sequencing Center for Infectious Disease"/>
            <person name="Wu L."/>
            <person name="Ma J."/>
        </authorList>
    </citation>
    <scope>NUCLEOTIDE SEQUENCE [LARGE SCALE GENOMIC DNA]</scope>
    <source>
        <strain evidence="8">CGMCC 1.14993</strain>
    </source>
</reference>
<keyword evidence="8" id="KW-1185">Reference proteome</keyword>
<evidence type="ECO:0000256" key="4">
    <source>
        <dbReference type="ARBA" id="ARBA00023163"/>
    </source>
</evidence>
<sequence>MALIKEKIIEESLQLLNESGLEGVTLRKLAKRLGVQAPALYWHFKNKEALVNELAETILRNEFSEFEQSDDSEEWQKLFIHIFYRLRKALISYTDGGRVVAGAHLSLKMAEISEVAIKTLLDAGISLHKSRLLVLTAKHYTFGYVIEEQTSPSPEIINIFDLELFKKNHPLTIQSIEEYFATGRTRDDLFLDGMEIIIGVQR</sequence>
<dbReference type="PROSITE" id="PS01081">
    <property type="entry name" value="HTH_TETR_1"/>
    <property type="match status" value="1"/>
</dbReference>
<protein>
    <recommendedName>
        <fullName evidence="6">HTH tetR-type domain-containing protein</fullName>
    </recommendedName>
</protein>
<keyword evidence="3 5" id="KW-0238">DNA-binding</keyword>
<dbReference type="EMBL" id="BMHB01000001">
    <property type="protein sequence ID" value="GGI13735.1"/>
    <property type="molecule type" value="Genomic_DNA"/>
</dbReference>
<dbReference type="GO" id="GO:0045892">
    <property type="term" value="P:negative regulation of DNA-templated transcription"/>
    <property type="evidence" value="ECO:0007669"/>
    <property type="project" value="InterPro"/>
</dbReference>
<dbReference type="Gene3D" id="1.10.10.60">
    <property type="entry name" value="Homeodomain-like"/>
    <property type="match status" value="1"/>
</dbReference>